<comment type="subcellular location">
    <subcellularLocation>
        <location evidence="1">Cell membrane</location>
        <topology evidence="1">Multi-pass membrane protein</topology>
    </subcellularLocation>
</comment>
<keyword evidence="3" id="KW-1003">Cell membrane</keyword>
<dbReference type="RefSeq" id="WP_104237356.1">
    <property type="nucleotide sequence ID" value="NZ_CP040792.1"/>
</dbReference>
<protein>
    <submittedName>
        <fullName evidence="12">Sodium:proton antiporter</fullName>
    </submittedName>
</protein>
<proteinExistence type="predicted"/>
<feature type="transmembrane region" description="Helical" evidence="10">
    <location>
        <begin position="55"/>
        <end position="72"/>
    </location>
</feature>
<feature type="transmembrane region" description="Helical" evidence="10">
    <location>
        <begin position="340"/>
        <end position="365"/>
    </location>
</feature>
<feature type="transmembrane region" description="Helical" evidence="10">
    <location>
        <begin position="302"/>
        <end position="328"/>
    </location>
</feature>
<gene>
    <name evidence="12" type="ORF">DZF98_09845</name>
</gene>
<organism evidence="12 13">
    <name type="scientific">Clavibacter californiensis</name>
    <dbReference type="NCBI Taxonomy" id="1401995"/>
    <lineage>
        <taxon>Bacteria</taxon>
        <taxon>Bacillati</taxon>
        <taxon>Actinomycetota</taxon>
        <taxon>Actinomycetes</taxon>
        <taxon>Micrococcales</taxon>
        <taxon>Microbacteriaceae</taxon>
        <taxon>Clavibacter</taxon>
    </lineage>
</organism>
<feature type="transmembrane region" description="Helical" evidence="10">
    <location>
        <begin position="210"/>
        <end position="228"/>
    </location>
</feature>
<keyword evidence="4 10" id="KW-0812">Transmembrane</keyword>
<feature type="transmembrane region" description="Helical" evidence="10">
    <location>
        <begin position="182"/>
        <end position="203"/>
    </location>
</feature>
<keyword evidence="9" id="KW-0739">Sodium transport</keyword>
<evidence type="ECO:0000313" key="12">
    <source>
        <dbReference type="EMBL" id="RII91286.1"/>
    </source>
</evidence>
<evidence type="ECO:0000259" key="11">
    <source>
        <dbReference type="Pfam" id="PF00999"/>
    </source>
</evidence>
<evidence type="ECO:0000256" key="9">
    <source>
        <dbReference type="ARBA" id="ARBA00023201"/>
    </source>
</evidence>
<accession>A0ABX9N4B7</accession>
<evidence type="ECO:0000313" key="13">
    <source>
        <dbReference type="Proteomes" id="UP000265355"/>
    </source>
</evidence>
<feature type="transmembrane region" description="Helical" evidence="10">
    <location>
        <begin position="234"/>
        <end position="250"/>
    </location>
</feature>
<evidence type="ECO:0000256" key="1">
    <source>
        <dbReference type="ARBA" id="ARBA00004651"/>
    </source>
</evidence>
<evidence type="ECO:0000256" key="10">
    <source>
        <dbReference type="SAM" id="Phobius"/>
    </source>
</evidence>
<feature type="transmembrane region" description="Helical" evidence="10">
    <location>
        <begin position="377"/>
        <end position="397"/>
    </location>
</feature>
<feature type="transmembrane region" description="Helical" evidence="10">
    <location>
        <begin position="271"/>
        <end position="290"/>
    </location>
</feature>
<keyword evidence="7" id="KW-0406">Ion transport</keyword>
<feature type="transmembrane region" description="Helical" evidence="10">
    <location>
        <begin position="30"/>
        <end position="49"/>
    </location>
</feature>
<feature type="domain" description="Cation/H+ exchanger transmembrane" evidence="11">
    <location>
        <begin position="14"/>
        <end position="397"/>
    </location>
</feature>
<feature type="transmembrane region" description="Helical" evidence="10">
    <location>
        <begin position="84"/>
        <end position="106"/>
    </location>
</feature>
<dbReference type="EMBL" id="QWEE01000162">
    <property type="protein sequence ID" value="RII91286.1"/>
    <property type="molecule type" value="Genomic_DNA"/>
</dbReference>
<evidence type="ECO:0000256" key="3">
    <source>
        <dbReference type="ARBA" id="ARBA00022475"/>
    </source>
</evidence>
<feature type="transmembrane region" description="Helical" evidence="10">
    <location>
        <begin position="156"/>
        <end position="176"/>
    </location>
</feature>
<evidence type="ECO:0000256" key="2">
    <source>
        <dbReference type="ARBA" id="ARBA00022448"/>
    </source>
</evidence>
<dbReference type="Proteomes" id="UP000265355">
    <property type="component" value="Unassembled WGS sequence"/>
</dbReference>
<feature type="transmembrane region" description="Helical" evidence="10">
    <location>
        <begin position="6"/>
        <end position="23"/>
    </location>
</feature>
<keyword evidence="2" id="KW-0813">Transport</keyword>
<reference evidence="12 13" key="1">
    <citation type="submission" date="2018-08" db="EMBL/GenBank/DDBJ databases">
        <title>Genome Sequence of Clavibacter michiganensis Subspecies type strains, and the Atypical Peach-Colored Strains Isolated from Tomato.</title>
        <authorList>
            <person name="Osdaghi E."/>
            <person name="Portier P."/>
            <person name="Briand M."/>
            <person name="Jacques M.-A."/>
        </authorList>
    </citation>
    <scope>NUCLEOTIDE SEQUENCE [LARGE SCALE GENOMIC DNA]</scope>
    <source>
        <strain evidence="12 13">CFBP 8216</strain>
    </source>
</reference>
<sequence>MPEIIAWVVSFVVVTVAVSGLAGRVGWSAPVALVAVGAALSFVPGVPRIEIEPDAVLYGLLPPLLFAAAIRTPLADIRARRDSIVVLSVGVVVVTLFVFGLTLWALVPAVGLAAALALGAVVAPTDAVAVSAVAGRVKLPRRVMSILETESLLNDATALVALNTAIAAIVGIVHPVDVAGGFLVAVIVGVAIGLAVAFLFSAVRRYLRSAVLDTSLSLAIPYVAFIPAQELGGSGVLAVVAAGLVLGYRSPLIQSPEARIAESVNWRTIQFLLENAVFLLIGLSLAGIVRGLPESSLDGWRIAGLSILLLAVLAAARFVSVGLAKVLFDHGPARLRARTWSWRTVTAVSSAGVRGVVTLAAAFLLPAETPERELLQFLAFVMVAGTLVGGLALPAIIRRLRLGHSADDQERSDRDRLLDEAREAGLAARTVAMREDGEDAGPGDDALPETTSERLAHDRVRRRMIDAERVAVLAARREGRYPEIAVRAVLGMIDAEDVALGRREADDAR</sequence>
<evidence type="ECO:0000256" key="7">
    <source>
        <dbReference type="ARBA" id="ARBA00023065"/>
    </source>
</evidence>
<keyword evidence="13" id="KW-1185">Reference proteome</keyword>
<dbReference type="PANTHER" id="PTHR10110">
    <property type="entry name" value="SODIUM/HYDROGEN EXCHANGER"/>
    <property type="match status" value="1"/>
</dbReference>
<dbReference type="PANTHER" id="PTHR10110:SF86">
    <property type="entry name" value="SODIUM_HYDROGEN EXCHANGER 7"/>
    <property type="match status" value="1"/>
</dbReference>
<evidence type="ECO:0000256" key="5">
    <source>
        <dbReference type="ARBA" id="ARBA00022989"/>
    </source>
</evidence>
<dbReference type="Gene3D" id="6.10.140.1330">
    <property type="match status" value="1"/>
</dbReference>
<dbReference type="Pfam" id="PF00999">
    <property type="entry name" value="Na_H_Exchanger"/>
    <property type="match status" value="1"/>
</dbReference>
<dbReference type="InterPro" id="IPR018422">
    <property type="entry name" value="Cation/H_exchanger_CPA1"/>
</dbReference>
<comment type="caution">
    <text evidence="12">The sequence shown here is derived from an EMBL/GenBank/DDBJ whole genome shotgun (WGS) entry which is preliminary data.</text>
</comment>
<evidence type="ECO:0000256" key="6">
    <source>
        <dbReference type="ARBA" id="ARBA00023053"/>
    </source>
</evidence>
<keyword evidence="6" id="KW-0915">Sodium</keyword>
<keyword evidence="5 10" id="KW-1133">Transmembrane helix</keyword>
<dbReference type="InterPro" id="IPR006153">
    <property type="entry name" value="Cation/H_exchanger_TM"/>
</dbReference>
<keyword evidence="8 10" id="KW-0472">Membrane</keyword>
<feature type="transmembrane region" description="Helical" evidence="10">
    <location>
        <begin position="112"/>
        <end position="135"/>
    </location>
</feature>
<evidence type="ECO:0000256" key="4">
    <source>
        <dbReference type="ARBA" id="ARBA00022692"/>
    </source>
</evidence>
<name>A0ABX9N4B7_9MICO</name>
<evidence type="ECO:0000256" key="8">
    <source>
        <dbReference type="ARBA" id="ARBA00023136"/>
    </source>
</evidence>